<organism evidence="5 6">
    <name type="scientific">Aspergillus eucalypticola (strain CBS 122712 / IBT 29274)</name>
    <dbReference type="NCBI Taxonomy" id="1448314"/>
    <lineage>
        <taxon>Eukaryota</taxon>
        <taxon>Fungi</taxon>
        <taxon>Dikarya</taxon>
        <taxon>Ascomycota</taxon>
        <taxon>Pezizomycotina</taxon>
        <taxon>Eurotiomycetes</taxon>
        <taxon>Eurotiomycetidae</taxon>
        <taxon>Eurotiales</taxon>
        <taxon>Aspergillaceae</taxon>
        <taxon>Aspergillus</taxon>
        <taxon>Aspergillus subgen. Circumdati</taxon>
    </lineage>
</organism>
<keyword evidence="3" id="KW-0067">ATP-binding</keyword>
<dbReference type="PANTHER" id="PTHR43030:SF1">
    <property type="entry name" value="PHOSPHOENOLPYRUVATE SYNTHASE"/>
    <property type="match status" value="1"/>
</dbReference>
<evidence type="ECO:0000259" key="4">
    <source>
        <dbReference type="Pfam" id="PF00391"/>
    </source>
</evidence>
<name>A0A317V9A3_ASPEC</name>
<dbReference type="GO" id="GO:0005524">
    <property type="term" value="F:ATP binding"/>
    <property type="evidence" value="ECO:0007669"/>
    <property type="project" value="UniProtKB-KW"/>
</dbReference>
<protein>
    <recommendedName>
        <fullName evidence="4">PEP-utilising enzyme mobile domain-containing protein</fullName>
    </recommendedName>
</protein>
<proteinExistence type="inferred from homology"/>
<comment type="caution">
    <text evidence="5">The sequence shown here is derived from an EMBL/GenBank/DDBJ whole genome shotgun (WGS) entry which is preliminary data.</text>
</comment>
<evidence type="ECO:0000256" key="1">
    <source>
        <dbReference type="ARBA" id="ARBA00007837"/>
    </source>
</evidence>
<comment type="similarity">
    <text evidence="1">Belongs to the PEP-utilizing enzyme family.</text>
</comment>
<dbReference type="SUPFAM" id="SSF52009">
    <property type="entry name" value="Phosphohistidine domain"/>
    <property type="match status" value="1"/>
</dbReference>
<dbReference type="Gene3D" id="3.50.30.10">
    <property type="entry name" value="Phosphohistidine domain"/>
    <property type="match status" value="1"/>
</dbReference>
<dbReference type="GO" id="GO:0008986">
    <property type="term" value="F:pyruvate, water dikinase activity"/>
    <property type="evidence" value="ECO:0007669"/>
    <property type="project" value="InterPro"/>
</dbReference>
<dbReference type="InterPro" id="IPR006319">
    <property type="entry name" value="PEP_synth"/>
</dbReference>
<dbReference type="InterPro" id="IPR036637">
    <property type="entry name" value="Phosphohistidine_dom_sf"/>
</dbReference>
<evidence type="ECO:0000256" key="3">
    <source>
        <dbReference type="ARBA" id="ARBA00022840"/>
    </source>
</evidence>
<dbReference type="AlphaFoldDB" id="A0A317V9A3"/>
<dbReference type="Proteomes" id="UP000246171">
    <property type="component" value="Unassembled WGS sequence"/>
</dbReference>
<dbReference type="GeneID" id="37054788"/>
<dbReference type="OrthoDB" id="6123450at2759"/>
<feature type="domain" description="PEP-utilising enzyme mobile" evidence="4">
    <location>
        <begin position="142"/>
        <end position="186"/>
    </location>
</feature>
<accession>A0A317V9A3</accession>
<dbReference type="EMBL" id="MSFU01000016">
    <property type="protein sequence ID" value="PWY70635.1"/>
    <property type="molecule type" value="Genomic_DNA"/>
</dbReference>
<dbReference type="Pfam" id="PF00391">
    <property type="entry name" value="PEP-utilizers"/>
    <property type="match status" value="1"/>
</dbReference>
<gene>
    <name evidence="5" type="ORF">BO83DRAFT_389842</name>
</gene>
<evidence type="ECO:0000313" key="6">
    <source>
        <dbReference type="Proteomes" id="UP000246171"/>
    </source>
</evidence>
<reference evidence="5" key="1">
    <citation type="submission" date="2016-12" db="EMBL/GenBank/DDBJ databases">
        <title>The genomes of Aspergillus section Nigri reveals drivers in fungal speciation.</title>
        <authorList>
            <consortium name="DOE Joint Genome Institute"/>
            <person name="Vesth T.C."/>
            <person name="Nybo J."/>
            <person name="Theobald S."/>
            <person name="Brandl J."/>
            <person name="Frisvad J.C."/>
            <person name="Nielsen K.F."/>
            <person name="Lyhne E.K."/>
            <person name="Kogle M.E."/>
            <person name="Kuo A."/>
            <person name="Riley R."/>
            <person name="Clum A."/>
            <person name="Nolan M."/>
            <person name="Lipzen A."/>
            <person name="Salamov A."/>
            <person name="Henrissat B."/>
            <person name="Wiebenga A."/>
            <person name="De vries R.P."/>
            <person name="Grigoriev I.V."/>
            <person name="Mortensen U.H."/>
            <person name="Andersen M.R."/>
            <person name="Baker S.E."/>
        </authorList>
    </citation>
    <scope>NUCLEOTIDE SEQUENCE</scope>
    <source>
        <strain evidence="5">CBS 122712</strain>
    </source>
</reference>
<keyword evidence="6" id="KW-1185">Reference proteome</keyword>
<dbReference type="RefSeq" id="XP_025386972.1">
    <property type="nucleotide sequence ID" value="XM_025532826.1"/>
</dbReference>
<keyword evidence="2" id="KW-0547">Nucleotide-binding</keyword>
<sequence>MSAQRMGLGENIVQDTVDQDEYQVFKPVVSDDYFVSIIDVSAATKPSLSTATGQTPTSKAERVALVLSSPKTPKTLDGPAPLTPITSALWTWPGVKDSLASDSFIPQARPEAMHLCRDATADLKMYNIGHKGRTLNHRGDLWAPIMKWPAAIITDHNSRTSHAAIVSYGLGVPVIVGTHAATYVLHPG</sequence>
<dbReference type="PANTHER" id="PTHR43030">
    <property type="entry name" value="PHOSPHOENOLPYRUVATE SYNTHASE"/>
    <property type="match status" value="1"/>
</dbReference>
<evidence type="ECO:0000256" key="2">
    <source>
        <dbReference type="ARBA" id="ARBA00022741"/>
    </source>
</evidence>
<dbReference type="VEuPathDB" id="FungiDB:BO83DRAFT_389842"/>
<evidence type="ECO:0000313" key="5">
    <source>
        <dbReference type="EMBL" id="PWY70635.1"/>
    </source>
</evidence>
<dbReference type="InterPro" id="IPR008279">
    <property type="entry name" value="PEP-util_enz_mobile_dom"/>
</dbReference>